<feature type="region of interest" description="Disordered" evidence="1">
    <location>
        <begin position="1"/>
        <end position="22"/>
    </location>
</feature>
<dbReference type="STRING" id="498211.CJA_3116"/>
<dbReference type="Proteomes" id="UP000001036">
    <property type="component" value="Chromosome"/>
</dbReference>
<dbReference type="EMBL" id="CP000934">
    <property type="protein sequence ID" value="ACE83435.1"/>
    <property type="molecule type" value="Genomic_DNA"/>
</dbReference>
<organism evidence="2 3">
    <name type="scientific">Cellvibrio japonicus (strain Ueda107)</name>
    <name type="common">Pseudomonas fluorescens subsp. cellulosa</name>
    <dbReference type="NCBI Taxonomy" id="498211"/>
    <lineage>
        <taxon>Bacteria</taxon>
        <taxon>Pseudomonadati</taxon>
        <taxon>Pseudomonadota</taxon>
        <taxon>Gammaproteobacteria</taxon>
        <taxon>Cellvibrionales</taxon>
        <taxon>Cellvibrionaceae</taxon>
        <taxon>Cellvibrio</taxon>
    </lineage>
</organism>
<evidence type="ECO:0000256" key="1">
    <source>
        <dbReference type="SAM" id="MobiDB-lite"/>
    </source>
</evidence>
<dbReference type="KEGG" id="cja:CJA_3116"/>
<reference evidence="2 3" key="1">
    <citation type="journal article" date="2008" name="J. Bacteriol.">
        <title>Insights into plant cell wall degradation from the genome sequence of the soil bacterium Cellvibrio japonicus.</title>
        <authorList>
            <person name="Deboy R.T."/>
            <person name="Mongodin E.F."/>
            <person name="Fouts D.E."/>
            <person name="Tailford L.E."/>
            <person name="Khouri H."/>
            <person name="Emerson J.B."/>
            <person name="Mohamoud Y."/>
            <person name="Watkins K."/>
            <person name="Henrissat B."/>
            <person name="Gilbert H.J."/>
            <person name="Nelson K.E."/>
        </authorList>
    </citation>
    <scope>NUCLEOTIDE SEQUENCE [LARGE SCALE GENOMIC DNA]</scope>
    <source>
        <strain evidence="2 3">Ueda107</strain>
    </source>
</reference>
<dbReference type="Gene3D" id="2.160.20.10">
    <property type="entry name" value="Single-stranded right-handed beta-helix, Pectin lyase-like"/>
    <property type="match status" value="1"/>
</dbReference>
<keyword evidence="3" id="KW-1185">Reference proteome</keyword>
<evidence type="ECO:0000313" key="3">
    <source>
        <dbReference type="Proteomes" id="UP000001036"/>
    </source>
</evidence>
<dbReference type="eggNOG" id="COG4677">
    <property type="taxonomic scope" value="Bacteria"/>
</dbReference>
<evidence type="ECO:0000313" key="2">
    <source>
        <dbReference type="EMBL" id="ACE83435.1"/>
    </source>
</evidence>
<proteinExistence type="predicted"/>
<gene>
    <name evidence="2" type="primary">pme8B</name>
    <name evidence="2" type="ordered locus">CJA_3116</name>
</gene>
<dbReference type="InterPro" id="IPR012334">
    <property type="entry name" value="Pectin_lyas_fold"/>
</dbReference>
<dbReference type="GO" id="GO:0030599">
    <property type="term" value="F:pectinesterase activity"/>
    <property type="evidence" value="ECO:0007669"/>
    <property type="project" value="UniProtKB-EC"/>
</dbReference>
<dbReference type="AlphaFoldDB" id="B3PDR3"/>
<keyword evidence="2" id="KW-0378">Hydrolase</keyword>
<name>B3PDR3_CELJU</name>
<dbReference type="EC" id="3.1.1.11" evidence="2"/>
<sequence>MDRHIKAQGWSSMVGTARDGSKSRIFTPEESRFFEYQSRGPGALINPQRPQLTEVQLAHYSLDRIFGDWQPPR</sequence>
<accession>B3PDR3</accession>
<dbReference type="HOGENOM" id="CLU_2697868_0_0_6"/>
<protein>
    <submittedName>
        <fullName evidence="2">Pectin methylesterase putative, pme8B</fullName>
        <ecNumber evidence="2">3.1.1.11</ecNumber>
    </submittedName>
</protein>